<proteinExistence type="predicted"/>
<feature type="transmembrane region" description="Helical" evidence="1">
    <location>
        <begin position="133"/>
        <end position="157"/>
    </location>
</feature>
<sequence length="278" mass="29712">MPIRPLSFRELLDEPFALLQADIRVTAGCAAPLLVAGGSVVAAFIGLVSHLTGGSDDGTALAALCATLVVAWIIRTVLRGVTVTTGLARAIGAPIGARTAVRRTGQRLGPLLLTQLSFTAIGLAVLAPGMLFLPFGFLGIVWFLLVYPFCWFGLAWLRARHLVAAPVLFAEQTSARTALTRSGLLTGSLRMQRTGVWICRQLVYTVLTAPLLGLALFVSDIAGTHRWPFLVLITGTGLLLAAFTEIVESSARVVGYLDLRCRREGMDIRVPDAGRGHR</sequence>
<name>A0A846YEY2_9NOCA</name>
<evidence type="ECO:0000313" key="3">
    <source>
        <dbReference type="Proteomes" id="UP000570678"/>
    </source>
</evidence>
<keyword evidence="1" id="KW-1133">Transmembrane helix</keyword>
<keyword evidence="1" id="KW-0812">Transmembrane</keyword>
<feature type="transmembrane region" description="Helical" evidence="1">
    <location>
        <begin position="227"/>
        <end position="247"/>
    </location>
</feature>
<feature type="transmembrane region" description="Helical" evidence="1">
    <location>
        <begin position="108"/>
        <end position="127"/>
    </location>
</feature>
<dbReference type="AlphaFoldDB" id="A0A846YEY2"/>
<gene>
    <name evidence="2" type="ORF">HGA15_08995</name>
</gene>
<dbReference type="Proteomes" id="UP000570678">
    <property type="component" value="Unassembled WGS sequence"/>
</dbReference>
<protein>
    <submittedName>
        <fullName evidence="2">Uncharacterized protein</fullName>
    </submittedName>
</protein>
<feature type="transmembrane region" description="Helical" evidence="1">
    <location>
        <begin position="60"/>
        <end position="78"/>
    </location>
</feature>
<comment type="caution">
    <text evidence="2">The sequence shown here is derived from an EMBL/GenBank/DDBJ whole genome shotgun (WGS) entry which is preliminary data.</text>
</comment>
<accession>A0A846YEY2</accession>
<keyword evidence="1" id="KW-0472">Membrane</keyword>
<feature type="transmembrane region" description="Helical" evidence="1">
    <location>
        <begin position="21"/>
        <end position="48"/>
    </location>
</feature>
<feature type="transmembrane region" description="Helical" evidence="1">
    <location>
        <begin position="202"/>
        <end position="221"/>
    </location>
</feature>
<organism evidence="2 3">
    <name type="scientific">Nocardia flavorosea</name>
    <dbReference type="NCBI Taxonomy" id="53429"/>
    <lineage>
        <taxon>Bacteria</taxon>
        <taxon>Bacillati</taxon>
        <taxon>Actinomycetota</taxon>
        <taxon>Actinomycetes</taxon>
        <taxon>Mycobacteriales</taxon>
        <taxon>Nocardiaceae</taxon>
        <taxon>Nocardia</taxon>
    </lineage>
</organism>
<reference evidence="2 3" key="1">
    <citation type="submission" date="2020-04" db="EMBL/GenBank/DDBJ databases">
        <title>MicrobeNet Type strains.</title>
        <authorList>
            <person name="Nicholson A.C."/>
        </authorList>
    </citation>
    <scope>NUCLEOTIDE SEQUENCE [LARGE SCALE GENOMIC DNA]</scope>
    <source>
        <strain evidence="2 3">JCM 3332</strain>
    </source>
</reference>
<dbReference type="RefSeq" id="WP_062971654.1">
    <property type="nucleotide sequence ID" value="NZ_JAAXOT010000003.1"/>
</dbReference>
<dbReference type="EMBL" id="JAAXOT010000003">
    <property type="protein sequence ID" value="NKY56290.1"/>
    <property type="molecule type" value="Genomic_DNA"/>
</dbReference>
<evidence type="ECO:0000256" key="1">
    <source>
        <dbReference type="SAM" id="Phobius"/>
    </source>
</evidence>
<evidence type="ECO:0000313" key="2">
    <source>
        <dbReference type="EMBL" id="NKY56290.1"/>
    </source>
</evidence>
<keyword evidence="3" id="KW-1185">Reference proteome</keyword>